<keyword evidence="4" id="KW-1185">Reference proteome</keyword>
<feature type="signal peptide" evidence="2">
    <location>
        <begin position="1"/>
        <end position="25"/>
    </location>
</feature>
<evidence type="ECO:0000256" key="2">
    <source>
        <dbReference type="SAM" id="SignalP"/>
    </source>
</evidence>
<reference evidence="3 4" key="1">
    <citation type="submission" date="2019-01" db="EMBL/GenBank/DDBJ databases">
        <title>Novel species of Nocardioides.</title>
        <authorList>
            <person name="Liu Q."/>
            <person name="Xin Y.-H."/>
        </authorList>
    </citation>
    <scope>NUCLEOTIDE SEQUENCE [LARGE SCALE GENOMIC DNA]</scope>
    <source>
        <strain evidence="3 4">HLT3-15</strain>
    </source>
</reference>
<proteinExistence type="predicted"/>
<dbReference type="AlphaFoldDB" id="A0A4Q2RNL1"/>
<gene>
    <name evidence="3" type="ORF">EUA06_19670</name>
</gene>
<dbReference type="Proteomes" id="UP000291838">
    <property type="component" value="Unassembled WGS sequence"/>
</dbReference>
<accession>A0A4Q2RNL1</accession>
<evidence type="ECO:0000256" key="1">
    <source>
        <dbReference type="SAM" id="MobiDB-lite"/>
    </source>
</evidence>
<protein>
    <submittedName>
        <fullName evidence="3">Uncharacterized protein</fullName>
    </submittedName>
</protein>
<dbReference type="PROSITE" id="PS51257">
    <property type="entry name" value="PROKAR_LIPOPROTEIN"/>
    <property type="match status" value="1"/>
</dbReference>
<dbReference type="RefSeq" id="WP_129478968.1">
    <property type="nucleotide sequence ID" value="NZ_SDWS01000011.1"/>
</dbReference>
<feature type="chain" id="PRO_5038852900" evidence="2">
    <location>
        <begin position="26"/>
        <end position="59"/>
    </location>
</feature>
<organism evidence="3 4">
    <name type="scientific">Nocardioides glacieisoli</name>
    <dbReference type="NCBI Taxonomy" id="1168730"/>
    <lineage>
        <taxon>Bacteria</taxon>
        <taxon>Bacillati</taxon>
        <taxon>Actinomycetota</taxon>
        <taxon>Actinomycetes</taxon>
        <taxon>Propionibacteriales</taxon>
        <taxon>Nocardioidaceae</taxon>
        <taxon>Nocardioides</taxon>
    </lineage>
</organism>
<name>A0A4Q2RNL1_9ACTN</name>
<sequence length="59" mass="6104">MRHLRVSGTVLAAMALLTACTPTTASIPELSRPTEAARPGVVTSTVTGAQLGPARRSWS</sequence>
<evidence type="ECO:0000313" key="3">
    <source>
        <dbReference type="EMBL" id="RYB88713.1"/>
    </source>
</evidence>
<keyword evidence="2" id="KW-0732">Signal</keyword>
<dbReference type="EMBL" id="SDWS01000011">
    <property type="protein sequence ID" value="RYB88713.1"/>
    <property type="molecule type" value="Genomic_DNA"/>
</dbReference>
<feature type="region of interest" description="Disordered" evidence="1">
    <location>
        <begin position="26"/>
        <end position="59"/>
    </location>
</feature>
<comment type="caution">
    <text evidence="3">The sequence shown here is derived from an EMBL/GenBank/DDBJ whole genome shotgun (WGS) entry which is preliminary data.</text>
</comment>
<evidence type="ECO:0000313" key="4">
    <source>
        <dbReference type="Proteomes" id="UP000291838"/>
    </source>
</evidence>